<gene>
    <name evidence="2" type="ORF">FRZ54_23365</name>
</gene>
<accession>A0A5B8V477</accession>
<dbReference type="SUPFAM" id="SSF117074">
    <property type="entry name" value="Hypothetical protein PA1324"/>
    <property type="match status" value="1"/>
</dbReference>
<keyword evidence="3" id="KW-1185">Reference proteome</keyword>
<dbReference type="InterPro" id="IPR037066">
    <property type="entry name" value="Plug_dom_sf"/>
</dbReference>
<proteinExistence type="predicted"/>
<dbReference type="Gene3D" id="2.60.40.1930">
    <property type="match status" value="1"/>
</dbReference>
<dbReference type="SUPFAM" id="SSF56935">
    <property type="entry name" value="Porins"/>
    <property type="match status" value="1"/>
</dbReference>
<feature type="signal peptide" evidence="1">
    <location>
        <begin position="1"/>
        <end position="22"/>
    </location>
</feature>
<dbReference type="AlphaFoldDB" id="A0A5B8V477"/>
<dbReference type="EMBL" id="CP042436">
    <property type="protein sequence ID" value="QEC65386.1"/>
    <property type="molecule type" value="Genomic_DNA"/>
</dbReference>
<protein>
    <submittedName>
        <fullName evidence="2">TonB-dependent receptor</fullName>
    </submittedName>
</protein>
<sequence length="804" mass="88944">MNRVFQIVLMFVPIFISNAISAQTGDEHVKQLFEKLKTHNKIYPTEKAYLHFDKTYYAAGDTIYFKAYVTMGEKHLPSGISGVLHADLINTKAKIDQSIKLQLTNGVAWGDFALPDSLPDGTYRVRAWTNWMRNDPGSLFEKEIVIGSQVNNKVPESNTAKAVNARADLQFFPEGGELVSGIENKVAFKAIGTNGLGTYVKGIITDNTGKQVVEFASARLGMGYFTMMPEEGKTYKAELIYTDGTKDEVMLPQARDKGIALSVNNDSLQKATVSIRAGKAYFDENKGKDYTLVIYSGGIANTVDCRLDSNVITVDLIKRKLFTGVTRITLFSSANEPLCERLIFIQNYDQLNLDVATDKETYHPRDKVNIKLNAKTRADSAAKGHFSVSVVDESKVKTDENDETTILSDLLLTSDLKGYIEQPNYYFNNITGQKLKELDLVMLTHGYCRFTWKQVLDSADNKPAYQPEKGLEISGVATSVLGKPINKGTVSLISQMGGPVLSQTTDEKGNFRFSNLVFTDTVHFVLNATNANGKNNTKLVYHKDINPAVSAASASNHDNIDQPMKAYLANTEKQQEQLNALGLGKKGRMLKEVKIKGIKENNNYRSSSLMGPGHANQVVHAEELEKTGGMLSIKLAGKFRGRYGYAITSSGNFPGLVMLDGVRWNFPLDYINPNAVETVELFYDANASIYGMEGAKGVLVITTKQGSGLQAKDISSTGVLPITVNGFYKAREFYAPKYEHPGNNANLKDLRSTIYWQPELKTDKEGNASFEYYNADGTGTCKVTIEGMDEKGNIGRQVFRYKVE</sequence>
<dbReference type="Proteomes" id="UP000321479">
    <property type="component" value="Chromosome"/>
</dbReference>
<keyword evidence="2" id="KW-0675">Receptor</keyword>
<name>A0A5B8V477_9SPHI</name>
<dbReference type="KEGG" id="mgin:FRZ54_23365"/>
<dbReference type="Gene3D" id="2.170.130.10">
    <property type="entry name" value="TonB-dependent receptor, plug domain"/>
    <property type="match status" value="1"/>
</dbReference>
<evidence type="ECO:0000313" key="2">
    <source>
        <dbReference type="EMBL" id="QEC65386.1"/>
    </source>
</evidence>
<evidence type="ECO:0000313" key="3">
    <source>
        <dbReference type="Proteomes" id="UP000321479"/>
    </source>
</evidence>
<evidence type="ECO:0000256" key="1">
    <source>
        <dbReference type="SAM" id="SignalP"/>
    </source>
</evidence>
<dbReference type="OrthoDB" id="609485at2"/>
<feature type="chain" id="PRO_5022839058" evidence="1">
    <location>
        <begin position="23"/>
        <end position="804"/>
    </location>
</feature>
<keyword evidence="1" id="KW-0732">Signal</keyword>
<dbReference type="RefSeq" id="WP_147034211.1">
    <property type="nucleotide sequence ID" value="NZ_CP042436.1"/>
</dbReference>
<organism evidence="2 3">
    <name type="scientific">Mucilaginibacter ginsenosidivorans</name>
    <dbReference type="NCBI Taxonomy" id="398053"/>
    <lineage>
        <taxon>Bacteria</taxon>
        <taxon>Pseudomonadati</taxon>
        <taxon>Bacteroidota</taxon>
        <taxon>Sphingobacteriia</taxon>
        <taxon>Sphingobacteriales</taxon>
        <taxon>Sphingobacteriaceae</taxon>
        <taxon>Mucilaginibacter</taxon>
    </lineage>
</organism>
<reference evidence="2 3" key="1">
    <citation type="journal article" date="2017" name="Curr. Microbiol.">
        <title>Mucilaginibacter ginsenosidivorans sp. nov., Isolated from Soil of Ginseng Field.</title>
        <authorList>
            <person name="Kim M.M."/>
            <person name="Siddiqi M.Z."/>
            <person name="Im W.T."/>
        </authorList>
    </citation>
    <scope>NUCLEOTIDE SEQUENCE [LARGE SCALE GENOMIC DNA]</scope>
    <source>
        <strain evidence="2 3">Gsoil 3017</strain>
    </source>
</reference>